<dbReference type="InterPro" id="IPR014030">
    <property type="entry name" value="Ketoacyl_synth_N"/>
</dbReference>
<dbReference type="eggNOG" id="COG1028">
    <property type="taxonomic scope" value="Bacteria"/>
</dbReference>
<dbReference type="Gene3D" id="3.30.70.3290">
    <property type="match status" value="1"/>
</dbReference>
<organism evidence="7 8">
    <name type="scientific">Nostoc punctiforme (strain ATCC 29133 / PCC 73102)</name>
    <dbReference type="NCBI Taxonomy" id="63737"/>
    <lineage>
        <taxon>Bacteria</taxon>
        <taxon>Bacillati</taxon>
        <taxon>Cyanobacteriota</taxon>
        <taxon>Cyanophyceae</taxon>
        <taxon>Nostocales</taxon>
        <taxon>Nostocaceae</taxon>
        <taxon>Nostoc</taxon>
    </lineage>
</organism>
<dbReference type="CDD" id="cd02440">
    <property type="entry name" value="AdoMet_MTases"/>
    <property type="match status" value="1"/>
</dbReference>
<dbReference type="PROSITE" id="PS52004">
    <property type="entry name" value="KS3_2"/>
    <property type="match status" value="1"/>
</dbReference>
<dbReference type="SMART" id="SM00825">
    <property type="entry name" value="PKS_KS"/>
    <property type="match status" value="1"/>
</dbReference>
<feature type="domain" description="Carrier" evidence="5">
    <location>
        <begin position="1888"/>
        <end position="1963"/>
    </location>
</feature>
<proteinExistence type="predicted"/>
<dbReference type="Pfam" id="PF21394">
    <property type="entry name" value="Beta-ketacyl_N"/>
    <property type="match status" value="1"/>
</dbReference>
<dbReference type="InterPro" id="IPR016039">
    <property type="entry name" value="Thiolase-like"/>
</dbReference>
<dbReference type="InterPro" id="IPR009081">
    <property type="entry name" value="PP-bd_ACP"/>
</dbReference>
<name>B2J540_NOSP7</name>
<dbReference type="FunFam" id="3.40.47.10:FF:000019">
    <property type="entry name" value="Polyketide synthase type I"/>
    <property type="match status" value="1"/>
</dbReference>
<dbReference type="KEGG" id="npu:Npun_R2081"/>
<dbReference type="SMART" id="SM00827">
    <property type="entry name" value="PKS_AT"/>
    <property type="match status" value="1"/>
</dbReference>
<dbReference type="GO" id="GO:0004315">
    <property type="term" value="F:3-oxoacyl-[acyl-carrier-protein] synthase activity"/>
    <property type="evidence" value="ECO:0007669"/>
    <property type="project" value="InterPro"/>
</dbReference>
<keyword evidence="4" id="KW-0511">Multifunctional enzyme</keyword>
<dbReference type="EnsemblBacteria" id="ACC80700">
    <property type="protein sequence ID" value="ACC80700"/>
    <property type="gene ID" value="Npun_R2081"/>
</dbReference>
<dbReference type="InterPro" id="IPR029063">
    <property type="entry name" value="SAM-dependent_MTases_sf"/>
</dbReference>
<dbReference type="HOGENOM" id="CLU_000022_35_0_3"/>
<dbReference type="Gene3D" id="3.40.50.720">
    <property type="entry name" value="NAD(P)-binding Rossmann-like Domain"/>
    <property type="match status" value="1"/>
</dbReference>
<evidence type="ECO:0000313" key="7">
    <source>
        <dbReference type="EMBL" id="ACC80700.1"/>
    </source>
</evidence>
<keyword evidence="3 7" id="KW-0808">Transferase</keyword>
<dbReference type="InterPro" id="IPR016035">
    <property type="entry name" value="Acyl_Trfase/lysoPLipase"/>
</dbReference>
<dbReference type="EMBL" id="CP001037">
    <property type="protein sequence ID" value="ACC80700.1"/>
    <property type="molecule type" value="Genomic_DNA"/>
</dbReference>
<keyword evidence="8" id="KW-1185">Reference proteome</keyword>
<evidence type="ECO:0000259" key="5">
    <source>
        <dbReference type="PROSITE" id="PS50075"/>
    </source>
</evidence>
<dbReference type="GO" id="GO:0031177">
    <property type="term" value="F:phosphopantetheine binding"/>
    <property type="evidence" value="ECO:0007669"/>
    <property type="project" value="InterPro"/>
</dbReference>
<evidence type="ECO:0000313" key="8">
    <source>
        <dbReference type="Proteomes" id="UP000001191"/>
    </source>
</evidence>
<dbReference type="PANTHER" id="PTHR43775">
    <property type="entry name" value="FATTY ACID SYNTHASE"/>
    <property type="match status" value="1"/>
</dbReference>
<dbReference type="GO" id="GO:0006633">
    <property type="term" value="P:fatty acid biosynthetic process"/>
    <property type="evidence" value="ECO:0007669"/>
    <property type="project" value="InterPro"/>
</dbReference>
<dbReference type="Pfam" id="PF08242">
    <property type="entry name" value="Methyltransf_12"/>
    <property type="match status" value="1"/>
</dbReference>
<dbReference type="InterPro" id="IPR036291">
    <property type="entry name" value="NAD(P)-bd_dom_sf"/>
</dbReference>
<dbReference type="InterPro" id="IPR001227">
    <property type="entry name" value="Ac_transferase_dom_sf"/>
</dbReference>
<dbReference type="SUPFAM" id="SSF52151">
    <property type="entry name" value="FabD/lysophospholipase-like"/>
    <property type="match status" value="1"/>
</dbReference>
<dbReference type="Pfam" id="PF00109">
    <property type="entry name" value="ketoacyl-synt"/>
    <property type="match status" value="1"/>
</dbReference>
<dbReference type="SUPFAM" id="SSF55048">
    <property type="entry name" value="Probable ACP-binding domain of malonyl-CoA ACP transacylase"/>
    <property type="match status" value="1"/>
</dbReference>
<dbReference type="InterPro" id="IPR013217">
    <property type="entry name" value="Methyltransf_12"/>
</dbReference>
<dbReference type="SUPFAM" id="SSF47336">
    <property type="entry name" value="ACP-like"/>
    <property type="match status" value="1"/>
</dbReference>
<dbReference type="InterPro" id="IPR050091">
    <property type="entry name" value="PKS_NRPS_Biosynth_Enz"/>
</dbReference>
<dbReference type="InterPro" id="IPR018201">
    <property type="entry name" value="Ketoacyl_synth_AS"/>
</dbReference>
<keyword evidence="7" id="KW-0012">Acyltransferase</keyword>
<evidence type="ECO:0000256" key="1">
    <source>
        <dbReference type="ARBA" id="ARBA00022450"/>
    </source>
</evidence>
<dbReference type="GO" id="GO:0071770">
    <property type="term" value="P:DIM/DIP cell wall layer assembly"/>
    <property type="evidence" value="ECO:0007669"/>
    <property type="project" value="TreeGrafter"/>
</dbReference>
<dbReference type="SMART" id="SM00823">
    <property type="entry name" value="PKS_PP"/>
    <property type="match status" value="1"/>
</dbReference>
<reference evidence="8" key="1">
    <citation type="submission" date="2008-04" db="EMBL/GenBank/DDBJ databases">
        <title>Complete sequence of chromosome of Nostoc punctiforme ATCC 29133.</title>
        <authorList>
            <consortium name="US DOE Joint Genome Institute"/>
            <person name="Copeland A."/>
            <person name="Lucas S."/>
            <person name="Lapidus A."/>
            <person name="Glavina del Rio T."/>
            <person name="Dalin E."/>
            <person name="Tice H."/>
            <person name="Pitluck S."/>
            <person name="Chain P."/>
            <person name="Malfatti S."/>
            <person name="Shin M."/>
            <person name="Vergez L."/>
            <person name="Schmutz J."/>
            <person name="Larimer F."/>
            <person name="Land M."/>
            <person name="Hauser L."/>
            <person name="Kyrpides N."/>
            <person name="Kim E."/>
            <person name="Meeks J.C."/>
            <person name="Elhai J."/>
            <person name="Campbell E.L."/>
            <person name="Thiel T."/>
            <person name="Longmire J."/>
            <person name="Potts M."/>
            <person name="Atlas R."/>
        </authorList>
    </citation>
    <scope>NUCLEOTIDE SEQUENCE [LARGE SCALE GENOMIC DNA]</scope>
    <source>
        <strain evidence="8">ATCC 29133 / PCC 73102</strain>
    </source>
</reference>
<gene>
    <name evidence="7" type="ordered locus">Npun_R2081</name>
</gene>
<evidence type="ECO:0000256" key="4">
    <source>
        <dbReference type="ARBA" id="ARBA00023268"/>
    </source>
</evidence>
<dbReference type="InterPro" id="IPR057326">
    <property type="entry name" value="KR_dom"/>
</dbReference>
<dbReference type="eggNOG" id="COG2226">
    <property type="taxonomic scope" value="Bacteria"/>
</dbReference>
<dbReference type="InterPro" id="IPR014043">
    <property type="entry name" value="Acyl_transferase_dom"/>
</dbReference>
<dbReference type="Gene3D" id="3.40.366.10">
    <property type="entry name" value="Malonyl-Coenzyme A Acyl Carrier Protein, domain 2"/>
    <property type="match status" value="1"/>
</dbReference>
<dbReference type="eggNOG" id="COG3321">
    <property type="taxonomic scope" value="Bacteria"/>
</dbReference>
<dbReference type="CDD" id="cd08955">
    <property type="entry name" value="KR_2_FAS_SDR_x"/>
    <property type="match status" value="1"/>
</dbReference>
<dbReference type="SUPFAM" id="SSF53335">
    <property type="entry name" value="S-adenosyl-L-methionine-dependent methyltransferases"/>
    <property type="match status" value="1"/>
</dbReference>
<dbReference type="SUPFAM" id="SSF53901">
    <property type="entry name" value="Thiolase-like"/>
    <property type="match status" value="1"/>
</dbReference>
<dbReference type="PANTHER" id="PTHR43775:SF51">
    <property type="entry name" value="INACTIVE PHENOLPHTHIOCEROL SYNTHESIS POLYKETIDE SYNTHASE TYPE I PKS1-RELATED"/>
    <property type="match status" value="1"/>
</dbReference>
<dbReference type="SUPFAM" id="SSF51735">
    <property type="entry name" value="NAD(P)-binding Rossmann-fold domains"/>
    <property type="match status" value="2"/>
</dbReference>
<dbReference type="Pfam" id="PF00698">
    <property type="entry name" value="Acyl_transf_1"/>
    <property type="match status" value="1"/>
</dbReference>
<dbReference type="Pfam" id="PF18558">
    <property type="entry name" value="HTH_51"/>
    <property type="match status" value="1"/>
</dbReference>
<accession>B2J540</accession>
<dbReference type="Pfam" id="PF00550">
    <property type="entry name" value="PP-binding"/>
    <property type="match status" value="1"/>
</dbReference>
<dbReference type="InterPro" id="IPR049490">
    <property type="entry name" value="C883_1060-like_KR_N"/>
</dbReference>
<dbReference type="InterPro" id="IPR020841">
    <property type="entry name" value="PKS_Beta-ketoAc_synthase_dom"/>
</dbReference>
<dbReference type="GO" id="GO:0004312">
    <property type="term" value="F:fatty acid synthase activity"/>
    <property type="evidence" value="ECO:0007669"/>
    <property type="project" value="TreeGrafter"/>
</dbReference>
<sequence length="2016" mass="220650">MNSFSKRISEMSPVKLAFAAQQLESKLELLKAEPIAIVGLGCRFPGGVDSPEAYWELLRNGVDAITEVPKERWDVDAYYDPDPSKPGKINTRNGGFLAEVDGFDPHFFNISPREAISLDPQQRLLLEVTWEAMENANQTPQNLFNSPTGVFIGISADDYSQRLLDAEGREGIDAYFGTGKAFSAAAGRLSYFLGLTGPSFAVETACSSSLVSVHLACQSLRQRECNLALAGGVNLILSPEASLTFSKARMLADDGHCKTFDAAANGYARGEGCGIIVLKRLSDAITDQDRILAVIRGSAVNQDGPSGGLTVPNGPSQEAVIQRALATAGVEPAQVSYVEAHGTGTFLGDPIEVGALGAVFGKNHSPSNPLNIGSVKTNFGHLEAAAGIAGLIKVVLQLQHQEIAPHLHFQQPNPHINWEALPITVPTQSTPWIVPGDRRIAGVSAFSFSGTNAHVVLEESPTSGTSSVTNPEQPFNLLTLSAKTPEVMQKLASRYHLYFKAHPELSLADVCFSANTGRSHFPYRFSLVANSSSQLCDQLAALAAGETNVTGIWQGQQPATKSKIAFLFAGQGSQQAGMGQELYATQPTFKAALDECAEILRPYLDVPLLELLWGNSSHLLDQTAYTQPALFAVEYALYQLWQSWGIQPDAVLGHSVGEYIAACVAGVFSLADGLKLIASRAKLMQALPSGGAMAAVLVDKSKLVQALAPYAKQVAIAAHNGPRSFTISGAVEPLEAVCKALSANGGKIKRLSVSHAFHSTLMEPMLAEFEAVARQVKYQQPRIPVIANLTGQVAGGQIATPQYWVRHVREAVQFEMSIQTLHQDGYELFVELSAKPTLLSMARQCLPESTGVWLPSLRPGQSDWQSLLSSLGQLYVSGATVEWSSNRPSHKVALPTYPWERQRYWIETPQKQAQLARSQSTASTSIVRLIDQGNTQELLQQLATTSNYSPEQQELLLEMLTQLVKQHHQQVTAESIQDWLYELNWRSQARFGKELYPNYLPTPEQISSDLNPQIAELLPELNSYRQEVLSPLEAISIDYVVKAFQDLGWNFQIGSRFSTESLAQQLGVISQHRRLWQRLVEMLAEVGIVQRLGTQWEVTQVPQKGDPQAQIEHLHHQYPAAQAELTLLGNCGPNLAEILQGKCDPLQLIFPDGDATIATQFYQESPGARVMNILVRQAVSSALQQLPVGRGLRVLEIGAGTGGTTAHLLPLLSQEQTEYVFTDVSPVFLGQAQQKFPDYPCLRYQTLDIEKDPISQGFPAEQYDIIVASNVLHATKDLRVTMQHARQLLAPGGILVLMEVTARQRWLDLIFGLLDGWWRFEDVDLRPDYALLTTVQWQKLLKEVGFSTTTALPSITQNSGVLPEQAVMVAQVAKIPAYSSQNWLILADQQGIGQQLANQLRSQGQECVLVFQGEKYRDLGEQSFVVAPDRLEDFSRLLTSQSAINKVVHLWGLDAPNADVLTVEGIKTATHNGCGSILHLIQAILQAEASQLPRLWLVTEGTQAIANQVLPLPGIAQSPLWGMGKVISLEHPEAWGGMIDLEPGLASEKAASILQAEILESDGEDHIVFRQQQRYVARLVRSQHPENLQNLKFQADGSYLITGGLGFLGLKLAQWMVEQGAKEIILAGRRGLPPRQQWASLSENTEEGRKVKAIQALEAKGAKVTILVVDVCDLVQMSLALKQVHTIHSPLRGIIHAAGVTPGYQALQNLDSKTLEAVLYPKTVGTWVLHCLTQEIKLDFFVCFSSAGSVWGAKGQGDYDAANHFLDTFAHYRRSIGLPALSVNWALIGSGGMVNAEYDRWLSRIGIEEFPAEAGFNALGFLLAANVTQTVVAKVDWGKFKAVYEANKQRRLLLDIEVASENEPEEATVKQPEILEKLKTAQECDRHDLLVAYLQSEVAQVLGLGSAHLPDPQQGFFNMGMDSLITLELRNRLAASLNCTLPSTLAFEFPTINDLVAYLSTEVLGWESSVTETLELPITHEQVNTLFEIEQLGEDEIEASISQRLARLESFLQDAN</sequence>
<keyword evidence="2" id="KW-0597">Phosphoprotein</keyword>
<dbReference type="RefSeq" id="WP_012408705.1">
    <property type="nucleotide sequence ID" value="NC_010628.1"/>
</dbReference>
<dbReference type="EC" id="2.3.1.94" evidence="7"/>
<evidence type="ECO:0000259" key="6">
    <source>
        <dbReference type="PROSITE" id="PS52004"/>
    </source>
</evidence>
<dbReference type="PROSITE" id="PS50075">
    <property type="entry name" value="CARRIER"/>
    <property type="match status" value="1"/>
</dbReference>
<protein>
    <submittedName>
        <fullName evidence="7">Beta-ketoacyl synthase</fullName>
        <ecNumber evidence="7">2.3.1.94</ecNumber>
    </submittedName>
</protein>
<dbReference type="InterPro" id="IPR020806">
    <property type="entry name" value="PKS_PP-bd"/>
</dbReference>
<dbReference type="Pfam" id="PF02801">
    <property type="entry name" value="Ketoacyl-synt_C"/>
    <property type="match status" value="1"/>
</dbReference>
<dbReference type="GO" id="GO:0005737">
    <property type="term" value="C:cytoplasm"/>
    <property type="evidence" value="ECO:0007669"/>
    <property type="project" value="TreeGrafter"/>
</dbReference>
<dbReference type="PhylomeDB" id="B2J540"/>
<dbReference type="Pfam" id="PF22621">
    <property type="entry name" value="CurL-like_PKS_C"/>
    <property type="match status" value="1"/>
</dbReference>
<evidence type="ECO:0000256" key="3">
    <source>
        <dbReference type="ARBA" id="ARBA00022679"/>
    </source>
</evidence>
<dbReference type="InterPro" id="IPR041068">
    <property type="entry name" value="HTH_51"/>
</dbReference>
<dbReference type="Gene3D" id="1.10.1200.10">
    <property type="entry name" value="ACP-like"/>
    <property type="match status" value="1"/>
</dbReference>
<dbReference type="GO" id="GO:0047879">
    <property type="term" value="F:erythronolide synthase activity"/>
    <property type="evidence" value="ECO:0007669"/>
    <property type="project" value="UniProtKB-EC"/>
</dbReference>
<dbReference type="InterPro" id="IPR013968">
    <property type="entry name" value="PKS_KR"/>
</dbReference>
<dbReference type="SMART" id="SM00822">
    <property type="entry name" value="PKS_KR"/>
    <property type="match status" value="1"/>
</dbReference>
<dbReference type="Pfam" id="PF08659">
    <property type="entry name" value="KR"/>
    <property type="match status" value="1"/>
</dbReference>
<dbReference type="FunFam" id="3.40.366.10:FF:000002">
    <property type="entry name" value="Probable polyketide synthase 2"/>
    <property type="match status" value="1"/>
</dbReference>
<dbReference type="CDD" id="cd00833">
    <property type="entry name" value="PKS"/>
    <property type="match status" value="1"/>
</dbReference>
<dbReference type="InterPro" id="IPR036736">
    <property type="entry name" value="ACP-like_sf"/>
</dbReference>
<dbReference type="Gene3D" id="3.40.47.10">
    <property type="match status" value="1"/>
</dbReference>
<dbReference type="STRING" id="63737.Npun_R2081"/>
<dbReference type="GO" id="GO:0005886">
    <property type="term" value="C:plasma membrane"/>
    <property type="evidence" value="ECO:0007669"/>
    <property type="project" value="TreeGrafter"/>
</dbReference>
<dbReference type="Proteomes" id="UP000001191">
    <property type="component" value="Chromosome"/>
</dbReference>
<keyword evidence="1" id="KW-0596">Phosphopantetheine</keyword>
<feature type="domain" description="Ketosynthase family 3 (KS3)" evidence="6">
    <location>
        <begin position="32"/>
        <end position="459"/>
    </location>
</feature>
<dbReference type="Gene3D" id="3.40.50.150">
    <property type="entry name" value="Vaccinia Virus protein VP39"/>
    <property type="match status" value="1"/>
</dbReference>
<dbReference type="InterPro" id="IPR014031">
    <property type="entry name" value="Ketoacyl_synth_C"/>
</dbReference>
<reference evidence="7 8" key="2">
    <citation type="journal article" date="2013" name="Plant Physiol.">
        <title>A Nostoc punctiforme Sugar Transporter Necessary to Establish a Cyanobacterium-Plant Symbiosis.</title>
        <authorList>
            <person name="Ekman M."/>
            <person name="Picossi S."/>
            <person name="Campbell E.L."/>
            <person name="Meeks J.C."/>
            <person name="Flores E."/>
        </authorList>
    </citation>
    <scope>NUCLEOTIDE SEQUENCE [LARGE SCALE GENOMIC DNA]</scope>
    <source>
        <strain evidence="8">ATCC 29133 / PCC 73102</strain>
    </source>
</reference>
<dbReference type="OrthoDB" id="499075at2"/>
<dbReference type="PROSITE" id="PS00606">
    <property type="entry name" value="KS3_1"/>
    <property type="match status" value="1"/>
</dbReference>
<evidence type="ECO:0000256" key="2">
    <source>
        <dbReference type="ARBA" id="ARBA00022553"/>
    </source>
</evidence>
<dbReference type="InterPro" id="IPR016036">
    <property type="entry name" value="Malonyl_transacylase_ACP-bd"/>
</dbReference>